<dbReference type="Proteomes" id="UP000324748">
    <property type="component" value="Unassembled WGS sequence"/>
</dbReference>
<feature type="compositionally biased region" description="Polar residues" evidence="1">
    <location>
        <begin position="112"/>
        <end position="121"/>
    </location>
</feature>
<organism evidence="2 3">
    <name type="scientific">Puccinia graminis f. sp. tritici</name>
    <dbReference type="NCBI Taxonomy" id="56615"/>
    <lineage>
        <taxon>Eukaryota</taxon>
        <taxon>Fungi</taxon>
        <taxon>Dikarya</taxon>
        <taxon>Basidiomycota</taxon>
        <taxon>Pucciniomycotina</taxon>
        <taxon>Pucciniomycetes</taxon>
        <taxon>Pucciniales</taxon>
        <taxon>Pucciniaceae</taxon>
        <taxon>Puccinia</taxon>
    </lineage>
</organism>
<proteinExistence type="predicted"/>
<reference evidence="2 3" key="1">
    <citation type="submission" date="2019-05" db="EMBL/GenBank/DDBJ databases">
        <title>Emergence of the Ug99 lineage of the wheat stem rust pathogen through somatic hybridization.</title>
        <authorList>
            <person name="Li F."/>
            <person name="Upadhyaya N.M."/>
            <person name="Sperschneider J."/>
            <person name="Matny O."/>
            <person name="Nguyen-Phuc H."/>
            <person name="Mago R."/>
            <person name="Raley C."/>
            <person name="Miller M.E."/>
            <person name="Silverstein K.A.T."/>
            <person name="Henningsen E."/>
            <person name="Hirsch C.D."/>
            <person name="Visser B."/>
            <person name="Pretorius Z.A."/>
            <person name="Steffenson B.J."/>
            <person name="Schwessinger B."/>
            <person name="Dodds P.N."/>
            <person name="Figueroa M."/>
        </authorList>
    </citation>
    <scope>NUCLEOTIDE SEQUENCE [LARGE SCALE GENOMIC DNA]</scope>
    <source>
        <strain evidence="2">21-0</strain>
    </source>
</reference>
<evidence type="ECO:0000256" key="1">
    <source>
        <dbReference type="SAM" id="MobiDB-lite"/>
    </source>
</evidence>
<name>A0A5B0P1Y6_PUCGR</name>
<dbReference type="EMBL" id="VSWC01000069">
    <property type="protein sequence ID" value="KAA1095577.1"/>
    <property type="molecule type" value="Genomic_DNA"/>
</dbReference>
<keyword evidence="3" id="KW-1185">Reference proteome</keyword>
<gene>
    <name evidence="2" type="primary">SWD1_1</name>
    <name evidence="2" type="ORF">PGT21_001136</name>
</gene>
<feature type="region of interest" description="Disordered" evidence="1">
    <location>
        <begin position="101"/>
        <end position="121"/>
    </location>
</feature>
<accession>A0A5B0P1Y6</accession>
<dbReference type="AlphaFoldDB" id="A0A5B0P1Y6"/>
<evidence type="ECO:0000313" key="2">
    <source>
        <dbReference type="EMBL" id="KAA1095577.1"/>
    </source>
</evidence>
<comment type="caution">
    <text evidence="2">The sequence shown here is derived from an EMBL/GenBank/DDBJ whole genome shotgun (WGS) entry which is preliminary data.</text>
</comment>
<sequence length="121" mass="14251">MIWVTGVTENWSAYAPGFDELDEERLNIVKGRTNLIMEDESDLERRRKDEQEGTIEIFKAEENLDEVELDEFIMFELDEEDSKDDFFIPIDYRLEFQHHTHSNNNAHDHENNSPAFATSSP</sequence>
<protein>
    <submittedName>
        <fullName evidence="2">Chromatin binding protein</fullName>
    </submittedName>
</protein>
<evidence type="ECO:0000313" key="3">
    <source>
        <dbReference type="Proteomes" id="UP000324748"/>
    </source>
</evidence>